<evidence type="ECO:0000313" key="3">
    <source>
        <dbReference type="Proteomes" id="UP000652681"/>
    </source>
</evidence>
<sequence length="221" mass="23852">MKKMLTMIGLSCWCLLAHGGPSHILCGDDVSVIQDHFQISFGDTITAGISTELPLSVSWSVSPQKGMNKVSGSGKTTGDLIFSQPGTYQVTFNIPAHGDHPAKTETVTVEVGSVKMTFDVRNIEFSKPLTTGDASGIVLTVPVTVKTYEGKTVDYTSNEIRTTGVAHLSSRLKDGQVTLKNGENKLTFELSGAIPQQGNVQFRVYDADGRPTFFNHLITNE</sequence>
<proteinExistence type="predicted"/>
<dbReference type="RefSeq" id="WP_216714156.1">
    <property type="nucleotide sequence ID" value="NZ_JACVEL010000005.1"/>
</dbReference>
<protein>
    <submittedName>
        <fullName evidence="2">Uncharacterized protein</fullName>
    </submittedName>
</protein>
<dbReference type="EMBL" id="JACVEL010000005">
    <property type="protein sequence ID" value="MBC9812730.1"/>
    <property type="molecule type" value="Genomic_DNA"/>
</dbReference>
<dbReference type="AlphaFoldDB" id="A0A8J6U2C5"/>
<keyword evidence="3" id="KW-1185">Reference proteome</keyword>
<reference evidence="2" key="1">
    <citation type="submission" date="2020-09" db="EMBL/GenBank/DDBJ databases">
        <title>Taishania pollutisoli gen. nov., sp. nov., Isolated from Tetrabromobisphenol A-Contaminated Soil.</title>
        <authorList>
            <person name="Chen Q."/>
        </authorList>
    </citation>
    <scope>NUCLEOTIDE SEQUENCE</scope>
    <source>
        <strain evidence="2">CZZ-1</strain>
    </source>
</reference>
<accession>A0A8J6U2C5</accession>
<comment type="caution">
    <text evidence="2">The sequence shown here is derived from an EMBL/GenBank/DDBJ whole genome shotgun (WGS) entry which is preliminary data.</text>
</comment>
<evidence type="ECO:0000256" key="1">
    <source>
        <dbReference type="SAM" id="SignalP"/>
    </source>
</evidence>
<evidence type="ECO:0000313" key="2">
    <source>
        <dbReference type="EMBL" id="MBC9812730.1"/>
    </source>
</evidence>
<gene>
    <name evidence="2" type="ORF">H9Y05_09630</name>
</gene>
<keyword evidence="1" id="KW-0732">Signal</keyword>
<name>A0A8J6U2C5_9FLAO</name>
<dbReference type="Proteomes" id="UP000652681">
    <property type="component" value="Unassembled WGS sequence"/>
</dbReference>
<feature type="chain" id="PRO_5035279137" evidence="1">
    <location>
        <begin position="20"/>
        <end position="221"/>
    </location>
</feature>
<organism evidence="2 3">
    <name type="scientific">Taishania pollutisoli</name>
    <dbReference type="NCBI Taxonomy" id="2766479"/>
    <lineage>
        <taxon>Bacteria</taxon>
        <taxon>Pseudomonadati</taxon>
        <taxon>Bacteroidota</taxon>
        <taxon>Flavobacteriia</taxon>
        <taxon>Flavobacteriales</taxon>
        <taxon>Crocinitomicaceae</taxon>
        <taxon>Taishania</taxon>
    </lineage>
</organism>
<feature type="signal peptide" evidence="1">
    <location>
        <begin position="1"/>
        <end position="19"/>
    </location>
</feature>